<name>A0A0A7EP34_9GAMM</name>
<reference evidence="1 2" key="1">
    <citation type="submission" date="2014-11" db="EMBL/GenBank/DDBJ databases">
        <title>Complete Genome Sequence of Pseudoalteromonas sp. Strain OCN003 Isolated from Kaneohe Bay, Oahu, Hawaii.</title>
        <authorList>
            <person name="Beurmann S."/>
            <person name="Videau P."/>
            <person name="Ushijima B."/>
            <person name="Smith A.M."/>
            <person name="Aeby G.S."/>
            <person name="Callahan S.M."/>
            <person name="Belcaid M."/>
        </authorList>
    </citation>
    <scope>NUCLEOTIDE SEQUENCE [LARGE SCALE GENOMIC DNA]</scope>
    <source>
        <strain evidence="1 2">OCN003</strain>
    </source>
</reference>
<sequence length="151" mass="17325">MSPLIASLTACAMFPFEKDVKDGHFRVENFSYDHMNDTKEYVYLMCHNKKPTGWIAARQYPAGEHDLWVKATFQNVGVLHSYREAFVNFKMDFPEGGNYQLAHEINNENISVWLQDVETKEKASEVVTKPLARQNVADNGKHIQQCKQGTV</sequence>
<evidence type="ECO:0000313" key="2">
    <source>
        <dbReference type="Proteomes" id="UP000030341"/>
    </source>
</evidence>
<proteinExistence type="predicted"/>
<evidence type="ECO:0000313" key="1">
    <source>
        <dbReference type="EMBL" id="AIY67727.1"/>
    </source>
</evidence>
<organism evidence="1 2">
    <name type="scientific">Pseudoalteromonas piratica</name>
    <dbReference type="NCBI Taxonomy" id="1348114"/>
    <lineage>
        <taxon>Bacteria</taxon>
        <taxon>Pseudomonadati</taxon>
        <taxon>Pseudomonadota</taxon>
        <taxon>Gammaproteobacteria</taxon>
        <taxon>Alteromonadales</taxon>
        <taxon>Pseudoalteromonadaceae</taxon>
        <taxon>Pseudoalteromonas</taxon>
    </lineage>
</organism>
<dbReference type="HOGENOM" id="CLU_1615570_0_0_6"/>
<dbReference type="eggNOG" id="ENOG50337S5">
    <property type="taxonomic scope" value="Bacteria"/>
</dbReference>
<accession>A0A0A7EP34</accession>
<dbReference type="EMBL" id="CP009889">
    <property type="protein sequence ID" value="AIY67727.1"/>
    <property type="molecule type" value="Genomic_DNA"/>
</dbReference>
<keyword evidence="2" id="KW-1185">Reference proteome</keyword>
<dbReference type="STRING" id="1348114.OM33_21510"/>
<gene>
    <name evidence="1" type="ORF">OM33_21510</name>
</gene>
<dbReference type="AlphaFoldDB" id="A0A0A7EP34"/>
<protein>
    <submittedName>
        <fullName evidence="1">Uncharacterized protein</fullName>
    </submittedName>
</protein>
<dbReference type="Proteomes" id="UP000030341">
    <property type="component" value="Chromosome 2"/>
</dbReference>
<dbReference type="KEGG" id="pseo:OM33_21510"/>